<evidence type="ECO:0000313" key="1">
    <source>
        <dbReference type="EMBL" id="NFA60045.1"/>
    </source>
</evidence>
<evidence type="ECO:0000313" key="2">
    <source>
        <dbReference type="Proteomes" id="UP000473089"/>
    </source>
</evidence>
<dbReference type="EMBL" id="SGJP01000011">
    <property type="protein sequence ID" value="NFA60045.1"/>
    <property type="molecule type" value="Genomic_DNA"/>
</dbReference>
<comment type="caution">
    <text evidence="1">The sequence shown here is derived from an EMBL/GenBank/DDBJ whole genome shotgun (WGS) entry which is preliminary data.</text>
</comment>
<sequence>MKAKCIETFLVEKCDDDGFSIENENVFIEENSIWNIEDDSFRVIGGEIRLTSAKKDNLSWLELPKEIFEQNFKVIS</sequence>
<name>A0A6M0SYK5_CLOBO</name>
<organism evidence="1 2">
    <name type="scientific">Clostridium botulinum</name>
    <dbReference type="NCBI Taxonomy" id="1491"/>
    <lineage>
        <taxon>Bacteria</taxon>
        <taxon>Bacillati</taxon>
        <taxon>Bacillota</taxon>
        <taxon>Clostridia</taxon>
        <taxon>Eubacteriales</taxon>
        <taxon>Clostridiaceae</taxon>
        <taxon>Clostridium</taxon>
    </lineage>
</organism>
<reference evidence="1 2" key="1">
    <citation type="submission" date="2019-02" db="EMBL/GenBank/DDBJ databases">
        <title>Genome sequencing of Clostridium botulinum clinical isolates.</title>
        <authorList>
            <person name="Brunt J."/>
            <person name="Van Vliet A.H.M."/>
            <person name="Stringer S.C."/>
            <person name="Grant K.A."/>
            <person name="Carter A.C."/>
            <person name="Peck M.W."/>
        </authorList>
    </citation>
    <scope>NUCLEOTIDE SEQUENCE [LARGE SCALE GENOMIC DNA]</scope>
    <source>
        <strain evidence="1 2">R1125/03</strain>
    </source>
</reference>
<proteinExistence type="predicted"/>
<gene>
    <name evidence="1" type="ORF">EXM42_06455</name>
</gene>
<dbReference type="Proteomes" id="UP000473089">
    <property type="component" value="Unassembled WGS sequence"/>
</dbReference>
<accession>A0A6M0SYK5</accession>
<protein>
    <submittedName>
        <fullName evidence="1">Uncharacterized protein</fullName>
    </submittedName>
</protein>
<dbReference type="AlphaFoldDB" id="A0A6M0SYK5"/>